<accession>D6U7H2</accession>
<name>D6U7H2_KTERA</name>
<dbReference type="InParanoid" id="D6U7H2"/>
<evidence type="ECO:0000313" key="1">
    <source>
        <dbReference type="EMBL" id="EFH79833.1"/>
    </source>
</evidence>
<proteinExistence type="predicted"/>
<evidence type="ECO:0000313" key="2">
    <source>
        <dbReference type="Proteomes" id="UP000004508"/>
    </source>
</evidence>
<dbReference type="AlphaFoldDB" id="D6U7H2"/>
<reference evidence="1 2" key="1">
    <citation type="journal article" date="2011" name="Stand. Genomic Sci.">
        <title>Non-contiguous finished genome sequence and contextual data of the filamentous soil bacterium Ktedonobacter racemifer type strain (SOSP1-21).</title>
        <authorList>
            <person name="Chang Y.J."/>
            <person name="Land M."/>
            <person name="Hauser L."/>
            <person name="Chertkov O."/>
            <person name="Del Rio T.G."/>
            <person name="Nolan M."/>
            <person name="Copeland A."/>
            <person name="Tice H."/>
            <person name="Cheng J.F."/>
            <person name="Lucas S."/>
            <person name="Han C."/>
            <person name="Goodwin L."/>
            <person name="Pitluck S."/>
            <person name="Ivanova N."/>
            <person name="Ovchinikova G."/>
            <person name="Pati A."/>
            <person name="Chen A."/>
            <person name="Palaniappan K."/>
            <person name="Mavromatis K."/>
            <person name="Liolios K."/>
            <person name="Brettin T."/>
            <person name="Fiebig A."/>
            <person name="Rohde M."/>
            <person name="Abt B."/>
            <person name="Goker M."/>
            <person name="Detter J.C."/>
            <person name="Woyke T."/>
            <person name="Bristow J."/>
            <person name="Eisen J.A."/>
            <person name="Markowitz V."/>
            <person name="Hugenholtz P."/>
            <person name="Kyrpides N.C."/>
            <person name="Klenk H.P."/>
            <person name="Lapidus A."/>
        </authorList>
    </citation>
    <scope>NUCLEOTIDE SEQUENCE [LARGE SCALE GENOMIC DNA]</scope>
    <source>
        <strain evidence="2">DSM 44963</strain>
    </source>
</reference>
<dbReference type="Proteomes" id="UP000004508">
    <property type="component" value="Unassembled WGS sequence"/>
</dbReference>
<protein>
    <submittedName>
        <fullName evidence="1">Uncharacterized protein</fullName>
    </submittedName>
</protein>
<comment type="caution">
    <text evidence="1">The sequence shown here is derived from an EMBL/GenBank/DDBJ whole genome shotgun (WGS) entry which is preliminary data.</text>
</comment>
<sequence length="35" mass="3946">MLPLLMPQEEQCFDLVPVLAGTQLPVAKPRRNIVK</sequence>
<keyword evidence="2" id="KW-1185">Reference proteome</keyword>
<dbReference type="EMBL" id="ADVG01000005">
    <property type="protein sequence ID" value="EFH79833.1"/>
    <property type="molecule type" value="Genomic_DNA"/>
</dbReference>
<organism evidence="1 2">
    <name type="scientific">Ktedonobacter racemifer DSM 44963</name>
    <dbReference type="NCBI Taxonomy" id="485913"/>
    <lineage>
        <taxon>Bacteria</taxon>
        <taxon>Bacillati</taxon>
        <taxon>Chloroflexota</taxon>
        <taxon>Ktedonobacteria</taxon>
        <taxon>Ktedonobacterales</taxon>
        <taxon>Ktedonobacteraceae</taxon>
        <taxon>Ktedonobacter</taxon>
    </lineage>
</organism>
<gene>
    <name evidence="1" type="ORF">Krac_0346</name>
</gene>